<evidence type="ECO:0000313" key="1">
    <source>
        <dbReference type="EMBL" id="QDY92324.1"/>
    </source>
</evidence>
<reference evidence="1" key="1">
    <citation type="journal article" date="2019" name="ISME J.">
        <title>Virome heterogeneity and connectivity in waterfowl and shorebird communities.</title>
        <authorList>
            <person name="Wille M."/>
            <person name="Shi M."/>
            <person name="Klaassen M."/>
            <person name="Hurt A.C."/>
            <person name="Holmes E.C."/>
        </authorList>
    </citation>
    <scope>NUCLEOTIDE SEQUENCE</scope>
    <source>
        <strain evidence="1">MW05</strain>
    </source>
</reference>
<proteinExistence type="predicted"/>
<sequence length="93" mass="10544">MCNCLRKLTELVQYCKANNLHINDVMELSDPLVKTRCFAYSLVVLTNADPLALSILPRKMLINGEPLTLEHGNVYGKDFNIRPSLQVVLEEEI</sequence>
<dbReference type="EMBL" id="MK204388">
    <property type="protein sequence ID" value="QDY92324.1"/>
    <property type="molecule type" value="Genomic_RNA"/>
</dbReference>
<protein>
    <submittedName>
        <fullName evidence="1">NS6</fullName>
    </submittedName>
</protein>
<dbReference type="InterPro" id="IPR044335">
    <property type="entry name" value="NS6_deltaCoV"/>
</dbReference>
<dbReference type="CDD" id="cd21629">
    <property type="entry name" value="NS6_deltaCoV"/>
    <property type="match status" value="1"/>
</dbReference>
<accession>A0A5B8JSY9</accession>
<organism evidence="1">
    <name type="scientific">Avian coronavirus MW05</name>
    <dbReference type="NCBI Taxonomy" id="2724194"/>
    <lineage>
        <taxon>Viruses</taxon>
        <taxon>Riboviria</taxon>
        <taxon>Orthornavirae</taxon>
        <taxon>Pisuviricota</taxon>
        <taxon>Pisoniviricetes</taxon>
        <taxon>Nidovirales</taxon>
        <taxon>Cornidovirineae</taxon>
        <taxon>Coronaviridae</taxon>
        <taxon>Orthocoronavirinae</taxon>
        <taxon>Deltacoronavirus</taxon>
        <taxon>Buldecovirus</taxon>
    </lineage>
</organism>
<name>A0A5B8JSY9_9NIDO</name>
<gene>
    <name evidence="1" type="primary">NS6</name>
</gene>